<evidence type="ECO:0000313" key="2">
    <source>
        <dbReference type="EMBL" id="KAK6332278.1"/>
    </source>
</evidence>
<name>A0AAV9U2F8_9PEZI</name>
<dbReference type="Proteomes" id="UP001375240">
    <property type="component" value="Unassembled WGS sequence"/>
</dbReference>
<protein>
    <submittedName>
        <fullName evidence="2">Uncharacterized protein</fullName>
    </submittedName>
</protein>
<comment type="caution">
    <text evidence="2">The sequence shown here is derived from an EMBL/GenBank/DDBJ whole genome shotgun (WGS) entry which is preliminary data.</text>
</comment>
<sequence>MSAASQLRRSPRNARRNPVREITTVDAATQTDVVAEMLHQSDGHDASDDDPIPGMEMWNPAWLRGEPFAHPLRRRIPGDDRVPLHYEDLNPAWLRGAPGAPPFVCRKPIEPPKEYMPDGTEILPAIESWPDPLDRIPGLLRLLDREETSEDERANIRALIKDLEEGKSAYGYQDGLPVEYGKEDKTKPLYPANNVSYHC</sequence>
<gene>
    <name evidence="2" type="ORF">TWF696_002997</name>
</gene>
<evidence type="ECO:0000256" key="1">
    <source>
        <dbReference type="SAM" id="MobiDB-lite"/>
    </source>
</evidence>
<evidence type="ECO:0000313" key="3">
    <source>
        <dbReference type="Proteomes" id="UP001375240"/>
    </source>
</evidence>
<feature type="region of interest" description="Disordered" evidence="1">
    <location>
        <begin position="1"/>
        <end position="31"/>
    </location>
</feature>
<accession>A0AAV9U2F8</accession>
<reference evidence="2 3" key="1">
    <citation type="submission" date="2019-10" db="EMBL/GenBank/DDBJ databases">
        <authorList>
            <person name="Palmer J.M."/>
        </authorList>
    </citation>
    <scope>NUCLEOTIDE SEQUENCE [LARGE SCALE GENOMIC DNA]</scope>
    <source>
        <strain evidence="2 3">TWF696</strain>
    </source>
</reference>
<proteinExistence type="predicted"/>
<dbReference type="AlphaFoldDB" id="A0AAV9U2F8"/>
<dbReference type="EMBL" id="JAVHNQ010000015">
    <property type="protein sequence ID" value="KAK6332278.1"/>
    <property type="molecule type" value="Genomic_DNA"/>
</dbReference>
<keyword evidence="3" id="KW-1185">Reference proteome</keyword>
<organism evidence="2 3">
    <name type="scientific">Orbilia brochopaga</name>
    <dbReference type="NCBI Taxonomy" id="3140254"/>
    <lineage>
        <taxon>Eukaryota</taxon>
        <taxon>Fungi</taxon>
        <taxon>Dikarya</taxon>
        <taxon>Ascomycota</taxon>
        <taxon>Pezizomycotina</taxon>
        <taxon>Orbiliomycetes</taxon>
        <taxon>Orbiliales</taxon>
        <taxon>Orbiliaceae</taxon>
        <taxon>Orbilia</taxon>
    </lineage>
</organism>